<evidence type="ECO:0000313" key="1">
    <source>
        <dbReference type="EMBL" id="GAA4343860.1"/>
    </source>
</evidence>
<gene>
    <name evidence="1" type="ORF">GCM10023144_47180</name>
</gene>
<comment type="caution">
    <text evidence="1">The sequence shown here is derived from an EMBL/GenBank/DDBJ whole genome shotgun (WGS) entry which is preliminary data.</text>
</comment>
<name>A0ABP8HSX7_9BURK</name>
<dbReference type="Proteomes" id="UP001501671">
    <property type="component" value="Unassembled WGS sequence"/>
</dbReference>
<dbReference type="RefSeq" id="WP_345252407.1">
    <property type="nucleotide sequence ID" value="NZ_BAABFO010000041.1"/>
</dbReference>
<dbReference type="InterPro" id="IPR021292">
    <property type="entry name" value="DUF2863"/>
</dbReference>
<accession>A0ABP8HSX7</accession>
<reference evidence="2" key="1">
    <citation type="journal article" date="2019" name="Int. J. Syst. Evol. Microbiol.">
        <title>The Global Catalogue of Microorganisms (GCM) 10K type strain sequencing project: providing services to taxonomists for standard genome sequencing and annotation.</title>
        <authorList>
            <consortium name="The Broad Institute Genomics Platform"/>
            <consortium name="The Broad Institute Genome Sequencing Center for Infectious Disease"/>
            <person name="Wu L."/>
            <person name="Ma J."/>
        </authorList>
    </citation>
    <scope>NUCLEOTIDE SEQUENCE [LARGE SCALE GENOMIC DNA]</scope>
    <source>
        <strain evidence="2">JCM 17666</strain>
    </source>
</reference>
<organism evidence="1 2">
    <name type="scientific">Pigmentiphaga soli</name>
    <dbReference type="NCBI Taxonomy" id="1007095"/>
    <lineage>
        <taxon>Bacteria</taxon>
        <taxon>Pseudomonadati</taxon>
        <taxon>Pseudomonadota</taxon>
        <taxon>Betaproteobacteria</taxon>
        <taxon>Burkholderiales</taxon>
        <taxon>Alcaligenaceae</taxon>
        <taxon>Pigmentiphaga</taxon>
    </lineage>
</organism>
<dbReference type="Pfam" id="PF11062">
    <property type="entry name" value="DUF2863"/>
    <property type="match status" value="1"/>
</dbReference>
<dbReference type="EMBL" id="BAABFO010000041">
    <property type="protein sequence ID" value="GAA4343860.1"/>
    <property type="molecule type" value="Genomic_DNA"/>
</dbReference>
<sequence length="396" mass="43338">MARLRSSKSSSRLPREAERLVALSLALNGSGSRVEDRYWERELGNALGRLLRGGHDTSIDAALEALFQSNTGAYEILVEHAETLSESMVLEKDGQRYDVLLIVAPVVAWTRYQIPSGPIRPDVLEALRNQLHGHVLAADAQLALAPKLYSVDQMPRSFSGTQQWLHKLGAQALGLPAVRGPALDGEVAELLADTRYLVGAVAVAEGAAVFRWQESPGSVRADRDGCLRQWTAQAEPLFAELLPGCGFECLLPDAYYVNNREADRRVRPLSLRAGVSWIASAVGIGPDQLRAVIAGCGETEIEEYRIGFTPRNRNDVIYGCVWPLFGRDGDADGQPVQEEIADLLRELGVTEIRRLPDLLPLDFCEDCGAPLFPNPLGELVHAEPPEETVDAPAHFH</sequence>
<evidence type="ECO:0000313" key="2">
    <source>
        <dbReference type="Proteomes" id="UP001501671"/>
    </source>
</evidence>
<proteinExistence type="predicted"/>
<keyword evidence="2" id="KW-1185">Reference proteome</keyword>
<protein>
    <submittedName>
        <fullName evidence="1">DUF2863 family protein</fullName>
    </submittedName>
</protein>